<sequence length="177" mass="18664">MPTRLPQKPAQAFIDQFLLQDWDPAGAVGYDTTASPGAEAFVDLATSVHKTGESFPTLVVQGSTETSGGASTYDFVTTNGPGQMRDGQLLVTARAEDQGGENYTGDSSTYAAVDAEDIVATLIDEVEDVCIRNANGGSSEFNALGSQPVADAPNDYDETPTVLIDQCTVSYSWDRAP</sequence>
<dbReference type="KEGG" id="hrr:HZS55_09160"/>
<proteinExistence type="predicted"/>
<evidence type="ECO:0000313" key="2">
    <source>
        <dbReference type="Proteomes" id="UP000509667"/>
    </source>
</evidence>
<reference evidence="1 2" key="1">
    <citation type="submission" date="2020-07" db="EMBL/GenBank/DDBJ databases">
        <title>Halosimplex pelagicum sp. nov. and Halosimplex rubrum sp. nov., isolated from salted brown alga Laminaria, and emended description of the genus Halosimplex.</title>
        <authorList>
            <person name="Cui H."/>
        </authorList>
    </citation>
    <scope>NUCLEOTIDE SEQUENCE [LARGE SCALE GENOMIC DNA]</scope>
    <source>
        <strain evidence="1 2">R27</strain>
    </source>
</reference>
<evidence type="ECO:0000313" key="1">
    <source>
        <dbReference type="EMBL" id="QLH77453.1"/>
    </source>
</evidence>
<organism evidence="1 2">
    <name type="scientific">Halosimplex rubrum</name>
    <dbReference type="NCBI Taxonomy" id="869889"/>
    <lineage>
        <taxon>Archaea</taxon>
        <taxon>Methanobacteriati</taxon>
        <taxon>Methanobacteriota</taxon>
        <taxon>Stenosarchaea group</taxon>
        <taxon>Halobacteria</taxon>
        <taxon>Halobacteriales</taxon>
        <taxon>Haloarculaceae</taxon>
        <taxon>Halosimplex</taxon>
    </lineage>
</organism>
<accession>A0A7D5T5B7</accession>
<dbReference type="AlphaFoldDB" id="A0A7D5T5B7"/>
<gene>
    <name evidence="1" type="ORF">HZS55_09160</name>
</gene>
<dbReference type="EMBL" id="CP058910">
    <property type="protein sequence ID" value="QLH77453.1"/>
    <property type="molecule type" value="Genomic_DNA"/>
</dbReference>
<dbReference type="GeneID" id="56078029"/>
<dbReference type="Proteomes" id="UP000509667">
    <property type="component" value="Chromosome"/>
</dbReference>
<name>A0A7D5T5B7_9EURY</name>
<protein>
    <submittedName>
        <fullName evidence="1">Uncharacterized protein</fullName>
    </submittedName>
</protein>
<dbReference type="RefSeq" id="WP_179911380.1">
    <property type="nucleotide sequence ID" value="NZ_CP058910.1"/>
</dbReference>
<keyword evidence="2" id="KW-1185">Reference proteome</keyword>
<dbReference type="OrthoDB" id="350258at2157"/>